<dbReference type="RefSeq" id="XP_003713950.1">
    <property type="nucleotide sequence ID" value="XM_003713902.1"/>
</dbReference>
<dbReference type="Proteomes" id="UP000009058">
    <property type="component" value="Chromosome 2"/>
</dbReference>
<dbReference type="EMBL" id="CM001232">
    <property type="protein sequence ID" value="EHA54143.1"/>
    <property type="molecule type" value="Genomic_DNA"/>
</dbReference>
<dbReference type="HOGENOM" id="CLU_3125389_0_0_1"/>
<evidence type="ECO:0000313" key="2">
    <source>
        <dbReference type="EMBL" id="EHA54143.1"/>
    </source>
</evidence>
<reference key="2">
    <citation type="submission" date="2011-05" db="EMBL/GenBank/DDBJ databases">
        <title>The Genome Sequence of Magnaporthe oryzae 70-15.</title>
        <authorList>
            <consortium name="The Broad Institute Genome Sequencing Platform"/>
            <person name="Ma L.-J."/>
            <person name="Dead R."/>
            <person name="Young S.K."/>
            <person name="Zeng Q."/>
            <person name="Gargeya S."/>
            <person name="Fitzgerald M."/>
            <person name="Haas B."/>
            <person name="Abouelleil A."/>
            <person name="Alvarado L."/>
            <person name="Arachchi H.M."/>
            <person name="Berlin A."/>
            <person name="Brown A."/>
            <person name="Chapman S.B."/>
            <person name="Chen Z."/>
            <person name="Dunbar C."/>
            <person name="Freedman E."/>
            <person name="Gearin G."/>
            <person name="Gellesch M."/>
            <person name="Goldberg J."/>
            <person name="Griggs A."/>
            <person name="Gujja S."/>
            <person name="Heiman D."/>
            <person name="Howarth C."/>
            <person name="Larson L."/>
            <person name="Lui A."/>
            <person name="MacDonald P.J.P."/>
            <person name="Mehta T."/>
            <person name="Montmayeur A."/>
            <person name="Murphy C."/>
            <person name="Neiman D."/>
            <person name="Pearson M."/>
            <person name="Priest M."/>
            <person name="Roberts A."/>
            <person name="Saif S."/>
            <person name="Shea T."/>
            <person name="Shenoy N."/>
            <person name="Sisk P."/>
            <person name="Stolte C."/>
            <person name="Sykes S."/>
            <person name="Yandava C."/>
            <person name="Wortman J."/>
            <person name="Nusbaum C."/>
            <person name="Birren B."/>
        </authorList>
    </citation>
    <scope>NUCLEOTIDE SEQUENCE</scope>
    <source>
        <strain>70-15</strain>
    </source>
</reference>
<evidence type="ECO:0000313" key="3">
    <source>
        <dbReference type="Proteomes" id="UP000009058"/>
    </source>
</evidence>
<dbReference type="GeneID" id="12987315"/>
<feature type="compositionally biased region" description="Basic and acidic residues" evidence="1">
    <location>
        <begin position="1"/>
        <end position="18"/>
    </location>
</feature>
<accession>G4MVN4</accession>
<reference evidence="2 3" key="1">
    <citation type="journal article" date="2005" name="Nature">
        <title>The genome sequence of the rice blast fungus Magnaporthe grisea.</title>
        <authorList>
            <person name="Dean R.A."/>
            <person name="Talbot N.J."/>
            <person name="Ebbole D.J."/>
            <person name="Farman M.L."/>
            <person name="Mitchell T.K."/>
            <person name="Orbach M.J."/>
            <person name="Thon M."/>
            <person name="Kulkarni R."/>
            <person name="Xu J.R."/>
            <person name="Pan H."/>
            <person name="Read N.D."/>
            <person name="Lee Y.H."/>
            <person name="Carbone I."/>
            <person name="Brown D."/>
            <person name="Oh Y.Y."/>
            <person name="Donofrio N."/>
            <person name="Jeong J.S."/>
            <person name="Soanes D.M."/>
            <person name="Djonovic S."/>
            <person name="Kolomiets E."/>
            <person name="Rehmeyer C."/>
            <person name="Li W."/>
            <person name="Harding M."/>
            <person name="Kim S."/>
            <person name="Lebrun M.H."/>
            <person name="Bohnert H."/>
            <person name="Coughlan S."/>
            <person name="Butler J."/>
            <person name="Calvo S."/>
            <person name="Ma L.J."/>
            <person name="Nicol R."/>
            <person name="Purcell S."/>
            <person name="Nusbaum C."/>
            <person name="Galagan J.E."/>
            <person name="Birren B.W."/>
        </authorList>
    </citation>
    <scope>NUCLEOTIDE SEQUENCE [LARGE SCALE GENOMIC DNA]</scope>
    <source>
        <strain evidence="3">70-15 / ATCC MYA-4617 / FGSC 8958</strain>
    </source>
</reference>
<feature type="region of interest" description="Disordered" evidence="1">
    <location>
        <begin position="1"/>
        <end position="21"/>
    </location>
</feature>
<dbReference type="KEGG" id="mgr:MGG_15608"/>
<organism evidence="2 3">
    <name type="scientific">Pyricularia oryzae (strain 70-15 / ATCC MYA-4617 / FGSC 8958)</name>
    <name type="common">Rice blast fungus</name>
    <name type="synonym">Magnaporthe oryzae</name>
    <dbReference type="NCBI Taxonomy" id="242507"/>
    <lineage>
        <taxon>Eukaryota</taxon>
        <taxon>Fungi</taxon>
        <taxon>Dikarya</taxon>
        <taxon>Ascomycota</taxon>
        <taxon>Pezizomycotina</taxon>
        <taxon>Sordariomycetes</taxon>
        <taxon>Sordariomycetidae</taxon>
        <taxon>Magnaporthales</taxon>
        <taxon>Pyriculariaceae</taxon>
        <taxon>Pyricularia</taxon>
    </lineage>
</organism>
<sequence length="50" mass="5661">MAWRGDDSTQVKPSRESGRGMVRLTKTRGRPRIVGRTCNLHLLSAKCHCH</sequence>
<name>G4MVN4_PYRO7</name>
<keyword evidence="3" id="KW-1185">Reference proteome</keyword>
<protein>
    <submittedName>
        <fullName evidence="2">Uncharacterized protein</fullName>
    </submittedName>
</protein>
<dbReference type="AlphaFoldDB" id="G4MVN4"/>
<dbReference type="VEuPathDB" id="FungiDB:MGG_15608"/>
<gene>
    <name evidence="2" type="ORF">MGG_15608</name>
</gene>
<evidence type="ECO:0000256" key="1">
    <source>
        <dbReference type="SAM" id="MobiDB-lite"/>
    </source>
</evidence>
<proteinExistence type="predicted"/>
<dbReference type="InParanoid" id="G4MVN4"/>